<dbReference type="InterPro" id="IPR013784">
    <property type="entry name" value="Carb-bd-like_fold"/>
</dbReference>
<dbReference type="InterPro" id="IPR023828">
    <property type="entry name" value="Peptidase_S8_Ser-AS"/>
</dbReference>
<evidence type="ECO:0000256" key="8">
    <source>
        <dbReference type="PROSITE-ProRule" id="PRU01240"/>
    </source>
</evidence>
<evidence type="ECO:0000256" key="7">
    <source>
        <dbReference type="ARBA" id="ARBA00030238"/>
    </source>
</evidence>
<evidence type="ECO:0000313" key="13">
    <source>
        <dbReference type="Proteomes" id="UP001301731"/>
    </source>
</evidence>
<evidence type="ECO:0000256" key="3">
    <source>
        <dbReference type="ARBA" id="ARBA00012595"/>
    </source>
</evidence>
<dbReference type="InterPro" id="IPR036852">
    <property type="entry name" value="Peptidase_S8/S53_dom_sf"/>
</dbReference>
<feature type="signal peptide" evidence="9">
    <location>
        <begin position="1"/>
        <end position="31"/>
    </location>
</feature>
<dbReference type="InterPro" id="IPR000209">
    <property type="entry name" value="Peptidase_S8/S53_dom"/>
</dbReference>
<dbReference type="InterPro" id="IPR050131">
    <property type="entry name" value="Peptidase_S8_subtilisin-like"/>
</dbReference>
<evidence type="ECO:0000256" key="5">
    <source>
        <dbReference type="ARBA" id="ARBA00022801"/>
    </source>
</evidence>
<keyword evidence="4 8" id="KW-0645">Protease</keyword>
<proteinExistence type="inferred from homology"/>
<dbReference type="Pfam" id="PF00082">
    <property type="entry name" value="Peptidase_S8"/>
    <property type="match status" value="1"/>
</dbReference>
<evidence type="ECO:0000256" key="1">
    <source>
        <dbReference type="ARBA" id="ARBA00000548"/>
    </source>
</evidence>
<evidence type="ECO:0000256" key="9">
    <source>
        <dbReference type="SAM" id="SignalP"/>
    </source>
</evidence>
<dbReference type="RefSeq" id="WP_318107527.1">
    <property type="nucleotide sequence ID" value="NZ_CP137573.1"/>
</dbReference>
<dbReference type="Gene3D" id="2.60.40.1120">
    <property type="entry name" value="Carboxypeptidase-like, regulatory domain"/>
    <property type="match status" value="3"/>
</dbReference>
<feature type="active site" description="Charge relay system" evidence="8">
    <location>
        <position position="196"/>
    </location>
</feature>
<dbReference type="InterPro" id="IPR008969">
    <property type="entry name" value="CarboxyPept-like_regulatory"/>
</dbReference>
<accession>A0ABZ0M0J7</accession>
<dbReference type="EMBL" id="CP137573">
    <property type="protein sequence ID" value="WOX25085.1"/>
    <property type="molecule type" value="Genomic_DNA"/>
</dbReference>
<dbReference type="EC" id="3.2.1.1" evidence="3"/>
<keyword evidence="9" id="KW-0732">Signal</keyword>
<sequence length="1193" mass="123128">MSRPVHRTAFAALTAAAVVLPLALAAAPAQAQDPEARQPTSLSRKTDASLVRELAGGGKRTFWVTLASEADTAAARRASGKAAKARALRSAKIAHAEKTQAGVRALVKAAGGTYESFWIADTLKVTGDKALAEKIAARPEVAEIEADDPVELPDPLPGRAEPRTDAVEWNVDRIGAPRVWDELGVRGEGITVANIDSGVQHDHPAVKAAYRGLKADGTYDHAYNWFDPAKICSGTAPCDNNGHGTHTMGTMVGDDGAGNRVGVAPGARWIAAKGCETSSCSRDSLLRSGEWIVAPTDANGQNPRPDLAPDVVNNSWGSNVLDTWYKATVQAWRDAGIFPAFSNGNNGPGCNTAGSPGSYVNSYSSGAFGIDNAIASFSARGTGEAGGIKPNLAAPGVNVRASWNNGGYNTISGTSMASPHTAATVALMWSASPALRGNVTETEKLLDSTAIDVDATACGGTAADNNVFGEGRLDAFAAVSAAPRGPLGAVRGTVTAAGAPVADATLRFDGPMKATATSGADGGYALPKLMTGDYTVSVSKFGYVTATGAVTVTEGGSAVRDFALDEAASADVTGVVTGGTGPEAGALLTAQGTPVTGRTGTDGRYTLRLPYGTYQLNVVPAHRCASATTVQVEVTGATTKNVELPSRTDAFGTACSVSTSGDFPSGTTKLAYAGTTFGTATFALPFPVPFYGKTYRQATASVDGVLSFGASSTSSANTTLPTTSTPNGALYPFWDNLTVDAEAGVYWAATGTAPHRKIVVEWRNALLAGSASGERISFAAVLSEDGSASLHYKDVSGTGLENGSSATIGAESHDGADALLYSFNEGTLRDGTTISLRQTRTAVVTGKVIDGNDGLPVAGASVTASSGGLGPSELTDASGVYLLQMPAEWRDYDIYVSAGYYWTDRTLITAQNGQVYVFDSEIATARVTADTESLTVIAPPGATRTRAVNVVNTGSVPTTFTVTEKDGKGWITASPASGSLEGAGMDPYDRAKVTVTFDTTGVAPGTVLTGTLQVKSHSGRKPVTDIPVKLVVPAYRTAIDAGANAESTDTLGDTWGPDRKYAAGSYGHLGTTTAPSTTREIAGAADPTLYRTARQGMYEYRFDGLPAGTYQIELGFAELAGKAPTDRVFDVMAEGVQFVPNLDLALEAGVRTAHDRTFTVKVTDGQLNLRFVANAGKPLVNSVRVTERPDLTG</sequence>
<evidence type="ECO:0000313" key="12">
    <source>
        <dbReference type="EMBL" id="WOX25085.1"/>
    </source>
</evidence>
<dbReference type="Gene3D" id="3.40.50.200">
    <property type="entry name" value="Peptidase S8/S53 domain"/>
    <property type="match status" value="1"/>
</dbReference>
<dbReference type="PROSITE" id="PS00138">
    <property type="entry name" value="SUBTILASE_SER"/>
    <property type="match status" value="1"/>
</dbReference>
<dbReference type="InterPro" id="IPR008979">
    <property type="entry name" value="Galactose-bd-like_sf"/>
</dbReference>
<dbReference type="InterPro" id="IPR015500">
    <property type="entry name" value="Peptidase_S8_subtilisin-rel"/>
</dbReference>
<dbReference type="PROSITE" id="PS51892">
    <property type="entry name" value="SUBTILASE"/>
    <property type="match status" value="1"/>
</dbReference>
<comment type="catalytic activity">
    <reaction evidence="1">
        <text>Endohydrolysis of (1-&gt;4)-alpha-D-glucosidic linkages in polysaccharides containing three or more (1-&gt;4)-alpha-linked D-glucose units.</text>
        <dbReference type="EC" id="3.2.1.1"/>
    </reaction>
</comment>
<dbReference type="SUPFAM" id="SSF52743">
    <property type="entry name" value="Subtilisin-like"/>
    <property type="match status" value="1"/>
</dbReference>
<comment type="similarity">
    <text evidence="2 8">Belongs to the peptidase S8 family.</text>
</comment>
<dbReference type="InterPro" id="IPR021720">
    <property type="entry name" value="Malectin_dom"/>
</dbReference>
<dbReference type="Pfam" id="PF11721">
    <property type="entry name" value="Malectin"/>
    <property type="match status" value="1"/>
</dbReference>
<dbReference type="PRINTS" id="PR00723">
    <property type="entry name" value="SUBTILISIN"/>
</dbReference>
<keyword evidence="13" id="KW-1185">Reference proteome</keyword>
<dbReference type="PANTHER" id="PTHR43806">
    <property type="entry name" value="PEPTIDASE S8"/>
    <property type="match status" value="1"/>
</dbReference>
<feature type="chain" id="PRO_5047549900" description="alpha-amylase" evidence="9">
    <location>
        <begin position="32"/>
        <end position="1193"/>
    </location>
</feature>
<evidence type="ECO:0000256" key="2">
    <source>
        <dbReference type="ARBA" id="ARBA00011073"/>
    </source>
</evidence>
<dbReference type="SUPFAM" id="SSF49464">
    <property type="entry name" value="Carboxypeptidase regulatory domain-like"/>
    <property type="match status" value="1"/>
</dbReference>
<keyword evidence="6 8" id="KW-0720">Serine protease</keyword>
<dbReference type="InterPro" id="IPR013783">
    <property type="entry name" value="Ig-like_fold"/>
</dbReference>
<dbReference type="PANTHER" id="PTHR43806:SF11">
    <property type="entry name" value="CEREVISIN-RELATED"/>
    <property type="match status" value="1"/>
</dbReference>
<evidence type="ECO:0000256" key="6">
    <source>
        <dbReference type="ARBA" id="ARBA00022825"/>
    </source>
</evidence>
<dbReference type="Gene3D" id="2.60.120.430">
    <property type="entry name" value="Galactose-binding lectin"/>
    <property type="match status" value="1"/>
</dbReference>
<evidence type="ECO:0000259" key="10">
    <source>
        <dbReference type="Pfam" id="PF00082"/>
    </source>
</evidence>
<dbReference type="Gene3D" id="2.60.40.10">
    <property type="entry name" value="Immunoglobulins"/>
    <property type="match status" value="1"/>
</dbReference>
<name>A0ABZ0M0J7_9ACTN</name>
<feature type="active site" description="Charge relay system" evidence="8">
    <location>
        <position position="415"/>
    </location>
</feature>
<dbReference type="SUPFAM" id="SSF49785">
    <property type="entry name" value="Galactose-binding domain-like"/>
    <property type="match status" value="1"/>
</dbReference>
<keyword evidence="5 8" id="KW-0378">Hydrolase</keyword>
<reference evidence="12 13" key="1">
    <citation type="submission" date="2023-10" db="EMBL/GenBank/DDBJ databases">
        <title>The genome sequence of Streptomyces sp. HUAS YS2.</title>
        <authorList>
            <person name="Mo P."/>
        </authorList>
    </citation>
    <scope>NUCLEOTIDE SEQUENCE [LARGE SCALE GENOMIC DNA]</scope>
    <source>
        <strain evidence="12 13">HUAS YS2</strain>
    </source>
</reference>
<dbReference type="Proteomes" id="UP001301731">
    <property type="component" value="Chromosome"/>
</dbReference>
<evidence type="ECO:0000256" key="4">
    <source>
        <dbReference type="ARBA" id="ARBA00022670"/>
    </source>
</evidence>
<dbReference type="SUPFAM" id="SSF49452">
    <property type="entry name" value="Starch-binding domain-like"/>
    <property type="match status" value="2"/>
</dbReference>
<gene>
    <name evidence="12" type="ORF">R2D22_28345</name>
</gene>
<feature type="domain" description="Malectin" evidence="11">
    <location>
        <begin position="1037"/>
        <end position="1190"/>
    </location>
</feature>
<feature type="domain" description="Peptidase S8/S53" evidence="10">
    <location>
        <begin position="187"/>
        <end position="471"/>
    </location>
</feature>
<dbReference type="Pfam" id="PF13620">
    <property type="entry name" value="CarboxypepD_reg"/>
    <property type="match status" value="2"/>
</dbReference>
<feature type="active site" description="Charge relay system" evidence="8">
    <location>
        <position position="243"/>
    </location>
</feature>
<protein>
    <recommendedName>
        <fullName evidence="3">alpha-amylase</fullName>
        <ecNumber evidence="3">3.2.1.1</ecNumber>
    </recommendedName>
    <alternativeName>
        <fullName evidence="7">1,4-alpha-D-glucan glucanohydrolase</fullName>
    </alternativeName>
</protein>
<evidence type="ECO:0000259" key="11">
    <source>
        <dbReference type="Pfam" id="PF11721"/>
    </source>
</evidence>
<organism evidence="12 13">
    <name type="scientific">Streptomyces solicathayae</name>
    <dbReference type="NCBI Taxonomy" id="3081768"/>
    <lineage>
        <taxon>Bacteria</taxon>
        <taxon>Bacillati</taxon>
        <taxon>Actinomycetota</taxon>
        <taxon>Actinomycetes</taxon>
        <taxon>Kitasatosporales</taxon>
        <taxon>Streptomycetaceae</taxon>
        <taxon>Streptomyces</taxon>
    </lineage>
</organism>